<dbReference type="GO" id="GO:0000981">
    <property type="term" value="F:DNA-binding transcription factor activity, RNA polymerase II-specific"/>
    <property type="evidence" value="ECO:0007669"/>
    <property type="project" value="InterPro"/>
</dbReference>
<dbReference type="AlphaFoldDB" id="A0A8B8UQF4"/>
<evidence type="ECO:0000259" key="4">
    <source>
        <dbReference type="PROSITE" id="PS50048"/>
    </source>
</evidence>
<organism evidence="5">
    <name type="scientific">Saccharomyces paradoxus</name>
    <name type="common">Yeast</name>
    <name type="synonym">Saccharomyces douglasii</name>
    <dbReference type="NCBI Taxonomy" id="27291"/>
    <lineage>
        <taxon>Eukaryota</taxon>
        <taxon>Fungi</taxon>
        <taxon>Dikarya</taxon>
        <taxon>Ascomycota</taxon>
        <taxon>Saccharomycotina</taxon>
        <taxon>Saccharomycetes</taxon>
        <taxon>Saccharomycetales</taxon>
        <taxon>Saccharomycetaceae</taxon>
        <taxon>Saccharomyces</taxon>
    </lineage>
</organism>
<dbReference type="SMART" id="SM00066">
    <property type="entry name" value="GAL4"/>
    <property type="match status" value="1"/>
</dbReference>
<dbReference type="PANTHER" id="PTHR31001">
    <property type="entry name" value="UNCHARACTERIZED TRANSCRIPTIONAL REGULATORY PROTEIN"/>
    <property type="match status" value="1"/>
</dbReference>
<sequence>MSQANVDFQGLSIISCKTCRQRKIKCGRQFPKCQNCIKRSCECTYPRTFRKTSTKLTRKRRDVNARFYGFSSVNRSLFEVGMPFSNVDFELEGENAANQVKRFSSSPVFKKYIGNPELILAAIQSVRSSISCSFFDETVDLNSLEQKILSKHGADYQTLLLSYAVIIVSERFYDIPPDVREVVTELDVLLNDCSDCSEKVSSLILLSEYYHYNFKIETAWKCIFLAASIGYALGLHTISSKVWSMLVLQDSLLCSVLGRPTSISCVNSKLVSHQCDGWGEIAILLREGNDMLLNLKSETCVEKAISLDLKIDDVIERTKKNMCSSERSDNSVILLVGYLKICILAASRIKLLFPFFTKHRSIKAQLDENCSSLAGCLCGLFELLNASNLTSENRKFPLRPHFFPAYCSVFQGFLLQFLYTSNELFKNFDEATDGANSTFLPKDLGRAALFLPSLDVTSILMDDYDLITGKVKFCSFMTDLFASFRSLLNQRKSAAKKRMPTETSAEDQLSTPAVCSGIPSEKSDNSSPIIMGDIADWITSCFSDGITHFYPSEPPL</sequence>
<dbReference type="Gene3D" id="4.10.240.10">
    <property type="entry name" value="Zn(2)-C6 fungal-type DNA-binding domain"/>
    <property type="match status" value="1"/>
</dbReference>
<feature type="compositionally biased region" description="Polar residues" evidence="3">
    <location>
        <begin position="501"/>
        <end position="513"/>
    </location>
</feature>
<reference evidence="5" key="1">
    <citation type="journal article" date="2017" name="Nat. Genet.">
        <title>Contrasting evolutionary genome dynamics between domesticated and wild yeasts.</title>
        <authorList>
            <person name="Yue J.X."/>
            <person name="Li J."/>
            <person name="Aigrain L."/>
            <person name="Hallin J."/>
            <person name="Persson K."/>
            <person name="Oliver K."/>
            <person name="Bergstrom A."/>
            <person name="Coupland P."/>
            <person name="Warringer J."/>
            <person name="Lagomarsino M.C."/>
            <person name="Fischer G."/>
            <person name="Durbin R."/>
            <person name="Liti G."/>
        </authorList>
    </citation>
    <scope>NUCLEOTIDE SEQUENCE</scope>
    <source>
        <strain evidence="5">CBS432</strain>
    </source>
</reference>
<protein>
    <submittedName>
        <fullName evidence="5">Zn(II)2Cys6 transcription factor</fullName>
    </submittedName>
</protein>
<dbReference type="InterPro" id="IPR050613">
    <property type="entry name" value="Sec_Metabolite_Reg"/>
</dbReference>
<dbReference type="OrthoDB" id="435881at2759"/>
<reference evidence="5" key="4">
    <citation type="submission" date="2025-08" db="UniProtKB">
        <authorList>
            <consortium name="RefSeq"/>
        </authorList>
    </citation>
    <scope>IDENTIFICATION</scope>
    <source>
        <strain evidence="5">CBS432</strain>
    </source>
</reference>
<dbReference type="VEuPathDB" id="FungiDB:SPAR_F00110"/>
<reference evidence="5" key="3">
    <citation type="submission" date="2025-07" db="EMBL/GenBank/DDBJ databases">
        <authorList>
            <consortium name="NCBI Genome Project"/>
        </authorList>
    </citation>
    <scope>NUCLEOTIDE SEQUENCE</scope>
    <source>
        <strain evidence="5">CBS432</strain>
    </source>
</reference>
<dbReference type="InterPro" id="IPR036864">
    <property type="entry name" value="Zn2-C6_fun-type_DNA-bd_sf"/>
</dbReference>
<dbReference type="GO" id="GO:0008270">
    <property type="term" value="F:zinc ion binding"/>
    <property type="evidence" value="ECO:0007669"/>
    <property type="project" value="InterPro"/>
</dbReference>
<evidence type="ECO:0000256" key="3">
    <source>
        <dbReference type="SAM" id="MobiDB-lite"/>
    </source>
</evidence>
<accession>A0A8B8UQF4</accession>
<gene>
    <name evidence="5" type="ORF">SPAR_F00110</name>
</gene>
<dbReference type="InterPro" id="IPR001138">
    <property type="entry name" value="Zn2Cys6_DnaBD"/>
</dbReference>
<name>A0A8B8UQF4_SACPA</name>
<feature type="domain" description="Zn(2)-C6 fungal-type" evidence="4">
    <location>
        <begin position="15"/>
        <end position="45"/>
    </location>
</feature>
<dbReference type="SUPFAM" id="SSF57701">
    <property type="entry name" value="Zn2/Cys6 DNA-binding domain"/>
    <property type="match status" value="1"/>
</dbReference>
<keyword evidence="2" id="KW-0539">Nucleus</keyword>
<reference evidence="5" key="2">
    <citation type="submission" date="2020-01" db="EMBL/GenBank/DDBJ databases">
        <title>Population-level Yeast Reference Genomes.</title>
        <authorList>
            <person name="Yue J.-X."/>
        </authorList>
    </citation>
    <scope>NUCLEOTIDE SEQUENCE</scope>
    <source>
        <strain evidence="5">CBS432</strain>
    </source>
</reference>
<dbReference type="PROSITE" id="PS00463">
    <property type="entry name" value="ZN2_CY6_FUNGAL_1"/>
    <property type="match status" value="1"/>
</dbReference>
<dbReference type="GO" id="GO:0005634">
    <property type="term" value="C:nucleus"/>
    <property type="evidence" value="ECO:0007669"/>
    <property type="project" value="UniProtKB-SubCell"/>
</dbReference>
<evidence type="ECO:0000256" key="2">
    <source>
        <dbReference type="ARBA" id="ARBA00023242"/>
    </source>
</evidence>
<evidence type="ECO:0000313" key="5">
    <source>
        <dbReference type="RefSeq" id="XP_033766015.1"/>
    </source>
</evidence>
<comment type="subcellular location">
    <subcellularLocation>
        <location evidence="1">Nucleus</location>
    </subcellularLocation>
</comment>
<feature type="region of interest" description="Disordered" evidence="3">
    <location>
        <begin position="495"/>
        <end position="525"/>
    </location>
</feature>
<dbReference type="GeneID" id="54630277"/>
<dbReference type="RefSeq" id="XP_033766015.1">
    <property type="nucleotide sequence ID" value="XM_033910124.1"/>
</dbReference>
<proteinExistence type="predicted"/>
<dbReference type="PROSITE" id="PS50048">
    <property type="entry name" value="ZN2_CY6_FUNGAL_2"/>
    <property type="match status" value="1"/>
</dbReference>
<dbReference type="KEGG" id="spao:SPAR_F00110"/>
<dbReference type="Pfam" id="PF00172">
    <property type="entry name" value="Zn_clus"/>
    <property type="match status" value="1"/>
</dbReference>
<evidence type="ECO:0000256" key="1">
    <source>
        <dbReference type="ARBA" id="ARBA00004123"/>
    </source>
</evidence>
<dbReference type="CDD" id="cd12148">
    <property type="entry name" value="fungal_TF_MHR"/>
    <property type="match status" value="1"/>
</dbReference>
<dbReference type="CDD" id="cd00067">
    <property type="entry name" value="GAL4"/>
    <property type="match status" value="1"/>
</dbReference>